<dbReference type="Proteomes" id="UP000325081">
    <property type="component" value="Unassembled WGS sequence"/>
</dbReference>
<evidence type="ECO:0000313" key="2">
    <source>
        <dbReference type="Proteomes" id="UP000325081"/>
    </source>
</evidence>
<dbReference type="GO" id="GO:0016874">
    <property type="term" value="F:ligase activity"/>
    <property type="evidence" value="ECO:0007669"/>
    <property type="project" value="UniProtKB-KW"/>
</dbReference>
<proteinExistence type="predicted"/>
<accession>A0A5A7Q575</accession>
<name>A0A5A7Q575_STRAF</name>
<dbReference type="AlphaFoldDB" id="A0A5A7Q575"/>
<gene>
    <name evidence="1" type="ORF">STAS_16669</name>
</gene>
<keyword evidence="2" id="KW-1185">Reference proteome</keyword>
<dbReference type="EMBL" id="BKCP01005805">
    <property type="protein sequence ID" value="GER40022.1"/>
    <property type="molecule type" value="Genomic_DNA"/>
</dbReference>
<sequence length="265" mass="29855">MGRLGYMDGRCRMRKLLAVIGRWRRLRMTVESCLGGFDRGLRMGLGFGWVEDLDVGLLTHLNGARRRDQLPAAGGDGGGGGLDVHVTSLPANNRSNITLDHILCQGPLLNLFLEQYSQTVAGYATTVHEQALQVLECAENDARFHSRSNSIDKQREHANRFALVHREGANYILKAYELAGKNKVVDRRRRRILKSPPGVYIPKETPENYKCKAKKFSSRIIEKRKSPNSNIIHNARNFLMKADLSLIASSVLLWLDNLDPHFLKP</sequence>
<protein>
    <submittedName>
        <fullName evidence="1">Tyrosine--tRNA ligase 2</fullName>
    </submittedName>
</protein>
<comment type="caution">
    <text evidence="1">The sequence shown here is derived from an EMBL/GenBank/DDBJ whole genome shotgun (WGS) entry which is preliminary data.</text>
</comment>
<organism evidence="1 2">
    <name type="scientific">Striga asiatica</name>
    <name type="common">Asiatic witchweed</name>
    <name type="synonym">Buchnera asiatica</name>
    <dbReference type="NCBI Taxonomy" id="4170"/>
    <lineage>
        <taxon>Eukaryota</taxon>
        <taxon>Viridiplantae</taxon>
        <taxon>Streptophyta</taxon>
        <taxon>Embryophyta</taxon>
        <taxon>Tracheophyta</taxon>
        <taxon>Spermatophyta</taxon>
        <taxon>Magnoliopsida</taxon>
        <taxon>eudicotyledons</taxon>
        <taxon>Gunneridae</taxon>
        <taxon>Pentapetalae</taxon>
        <taxon>asterids</taxon>
        <taxon>lamiids</taxon>
        <taxon>Lamiales</taxon>
        <taxon>Orobanchaceae</taxon>
        <taxon>Buchnereae</taxon>
        <taxon>Striga</taxon>
    </lineage>
</organism>
<evidence type="ECO:0000313" key="1">
    <source>
        <dbReference type="EMBL" id="GER40022.1"/>
    </source>
</evidence>
<reference evidence="2" key="1">
    <citation type="journal article" date="2019" name="Curr. Biol.">
        <title>Genome Sequence of Striga asiatica Provides Insight into the Evolution of Plant Parasitism.</title>
        <authorList>
            <person name="Yoshida S."/>
            <person name="Kim S."/>
            <person name="Wafula E.K."/>
            <person name="Tanskanen J."/>
            <person name="Kim Y.M."/>
            <person name="Honaas L."/>
            <person name="Yang Z."/>
            <person name="Spallek T."/>
            <person name="Conn C.E."/>
            <person name="Ichihashi Y."/>
            <person name="Cheong K."/>
            <person name="Cui S."/>
            <person name="Der J.P."/>
            <person name="Gundlach H."/>
            <person name="Jiao Y."/>
            <person name="Hori C."/>
            <person name="Ishida J.K."/>
            <person name="Kasahara H."/>
            <person name="Kiba T."/>
            <person name="Kim M.S."/>
            <person name="Koo N."/>
            <person name="Laohavisit A."/>
            <person name="Lee Y.H."/>
            <person name="Lumba S."/>
            <person name="McCourt P."/>
            <person name="Mortimer J.C."/>
            <person name="Mutuku J.M."/>
            <person name="Nomura T."/>
            <person name="Sasaki-Sekimoto Y."/>
            <person name="Seto Y."/>
            <person name="Wang Y."/>
            <person name="Wakatake T."/>
            <person name="Sakakibara H."/>
            <person name="Demura T."/>
            <person name="Yamaguchi S."/>
            <person name="Yoneyama K."/>
            <person name="Manabe R.I."/>
            <person name="Nelson D.C."/>
            <person name="Schulman A.H."/>
            <person name="Timko M.P."/>
            <person name="dePamphilis C.W."/>
            <person name="Choi D."/>
            <person name="Shirasu K."/>
        </authorList>
    </citation>
    <scope>NUCLEOTIDE SEQUENCE [LARGE SCALE GENOMIC DNA]</scope>
    <source>
        <strain evidence="2">cv. UVA1</strain>
    </source>
</reference>
<keyword evidence="1" id="KW-0436">Ligase</keyword>